<evidence type="ECO:0000313" key="2">
    <source>
        <dbReference type="Proteomes" id="UP000039324"/>
    </source>
</evidence>
<keyword evidence="2" id="KW-1185">Reference proteome</keyword>
<name>A0A0G4IJS1_PLABS</name>
<dbReference type="AlphaFoldDB" id="A0A0G4IJS1"/>
<gene>
    <name evidence="1" type="ORF">PBRA_004179</name>
</gene>
<evidence type="ECO:0000313" key="1">
    <source>
        <dbReference type="EMBL" id="CEO95453.1"/>
    </source>
</evidence>
<accession>A0A0G4IJS1</accession>
<dbReference type="EMBL" id="CDSF01000024">
    <property type="protein sequence ID" value="CEO95453.1"/>
    <property type="molecule type" value="Genomic_DNA"/>
</dbReference>
<organism evidence="1 2">
    <name type="scientific">Plasmodiophora brassicae</name>
    <name type="common">Clubroot disease agent</name>
    <dbReference type="NCBI Taxonomy" id="37360"/>
    <lineage>
        <taxon>Eukaryota</taxon>
        <taxon>Sar</taxon>
        <taxon>Rhizaria</taxon>
        <taxon>Endomyxa</taxon>
        <taxon>Phytomyxea</taxon>
        <taxon>Plasmodiophorida</taxon>
        <taxon>Plasmodiophoridae</taxon>
        <taxon>Plasmodiophora</taxon>
    </lineage>
</organism>
<reference evidence="1" key="1">
    <citation type="submission" date="2015-02" db="EMBL/GenBank/DDBJ databases">
        <authorList>
            <person name="Chooi Y.-H."/>
        </authorList>
    </citation>
    <scope>NUCLEOTIDE SEQUENCE [LARGE SCALE GENOMIC DNA]</scope>
    <source>
        <strain evidence="1">E3</strain>
    </source>
</reference>
<proteinExistence type="predicted"/>
<dbReference type="Proteomes" id="UP000039324">
    <property type="component" value="Unassembled WGS sequence"/>
</dbReference>
<protein>
    <submittedName>
        <fullName evidence="1">Uncharacterized protein</fullName>
    </submittedName>
</protein>
<sequence length="127" mass="14506">MARRLDVFEARIRLRTQAAMSLQGRTIFAMAFVGLGADQLKFDGGTRQRYRKGIRTSAHRFIAFPRHERRLDIVVVIVVDELKVVQKGAVHDHATFEWGCTCISGRVAGTRWRREPSACRCVAAHRR</sequence>